<dbReference type="RefSeq" id="WP_380008347.1">
    <property type="nucleotide sequence ID" value="NZ_JADIKI010000022.1"/>
</dbReference>
<feature type="transmembrane region" description="Helical" evidence="1">
    <location>
        <begin position="79"/>
        <end position="97"/>
    </location>
</feature>
<dbReference type="InterPro" id="IPR003675">
    <property type="entry name" value="Rce1/LyrA-like_dom"/>
</dbReference>
<feature type="transmembrane region" description="Helical" evidence="1">
    <location>
        <begin position="246"/>
        <end position="265"/>
    </location>
</feature>
<evidence type="ECO:0000259" key="2">
    <source>
        <dbReference type="Pfam" id="PF02517"/>
    </source>
</evidence>
<feature type="transmembrane region" description="Helical" evidence="1">
    <location>
        <begin position="23"/>
        <end position="51"/>
    </location>
</feature>
<comment type="caution">
    <text evidence="3">The sequence shown here is derived from an EMBL/GenBank/DDBJ whole genome shotgun (WGS) entry which is preliminary data.</text>
</comment>
<keyword evidence="3" id="KW-0378">Hydrolase</keyword>
<keyword evidence="1" id="KW-1133">Transmembrane helix</keyword>
<keyword evidence="1" id="KW-0812">Transmembrane</keyword>
<feature type="transmembrane region" description="Helical" evidence="1">
    <location>
        <begin position="221"/>
        <end position="239"/>
    </location>
</feature>
<accession>A0ABW8IHG0</accession>
<sequence>MTALPFTPEEPATPPPSIKAPGVLYAFGLILLYFLLQVVAGVLMGFAAGVLEKMRHPQLPLADLRKHAMEVMNQPDTNARLVVIALPLIALILFWLVHRAWPLLWARAMPPGFGLTAPFSRRWYVMALLVGLVMPPLGALITQLLAHGHDVTQNVEELSRHASSNLRLPLAIVAVTVGPMIEELMFRGVLFSALLRRLPMAPSITICSVLFGAVHLGGLDFQWYALPNLILLAAALCWLRLRSGSLWPAILTHGVYNLFALVALFF</sequence>
<keyword evidence="4" id="KW-1185">Reference proteome</keyword>
<name>A0ABW8IHG0_9GAMM</name>
<evidence type="ECO:0000313" key="4">
    <source>
        <dbReference type="Proteomes" id="UP001620409"/>
    </source>
</evidence>
<keyword evidence="3" id="KW-0645">Protease</keyword>
<organism evidence="3 4">
    <name type="scientific">Dyella humi</name>
    <dbReference type="NCBI Taxonomy" id="1770547"/>
    <lineage>
        <taxon>Bacteria</taxon>
        <taxon>Pseudomonadati</taxon>
        <taxon>Pseudomonadota</taxon>
        <taxon>Gammaproteobacteria</taxon>
        <taxon>Lysobacterales</taxon>
        <taxon>Rhodanobacteraceae</taxon>
        <taxon>Dyella</taxon>
    </lineage>
</organism>
<reference evidence="3 4" key="1">
    <citation type="submission" date="2020-10" db="EMBL/GenBank/DDBJ databases">
        <title>Phylogeny of dyella-like bacteria.</title>
        <authorList>
            <person name="Fu J."/>
        </authorList>
    </citation>
    <scope>NUCLEOTIDE SEQUENCE [LARGE SCALE GENOMIC DNA]</scope>
    <source>
        <strain evidence="3 4">DHG40</strain>
    </source>
</reference>
<dbReference type="GO" id="GO:0008237">
    <property type="term" value="F:metallopeptidase activity"/>
    <property type="evidence" value="ECO:0007669"/>
    <property type="project" value="UniProtKB-KW"/>
</dbReference>
<protein>
    <submittedName>
        <fullName evidence="3">CPBP family intramembrane metalloprotease</fullName>
    </submittedName>
</protein>
<dbReference type="Proteomes" id="UP001620409">
    <property type="component" value="Unassembled WGS sequence"/>
</dbReference>
<dbReference type="PANTHER" id="PTHR36435">
    <property type="entry name" value="SLR1288 PROTEIN"/>
    <property type="match status" value="1"/>
</dbReference>
<keyword evidence="3" id="KW-0482">Metalloprotease</keyword>
<keyword evidence="1" id="KW-0472">Membrane</keyword>
<evidence type="ECO:0000313" key="3">
    <source>
        <dbReference type="EMBL" id="MFK2854233.1"/>
    </source>
</evidence>
<gene>
    <name evidence="3" type="ORF">ISP18_06500</name>
</gene>
<evidence type="ECO:0000256" key="1">
    <source>
        <dbReference type="SAM" id="Phobius"/>
    </source>
</evidence>
<dbReference type="PANTHER" id="PTHR36435:SF1">
    <property type="entry name" value="CAAX AMINO TERMINAL PROTEASE FAMILY PROTEIN"/>
    <property type="match status" value="1"/>
</dbReference>
<feature type="transmembrane region" description="Helical" evidence="1">
    <location>
        <begin position="198"/>
        <end position="215"/>
    </location>
</feature>
<dbReference type="EMBL" id="JADIKI010000022">
    <property type="protein sequence ID" value="MFK2854233.1"/>
    <property type="molecule type" value="Genomic_DNA"/>
</dbReference>
<feature type="domain" description="CAAX prenyl protease 2/Lysostaphin resistance protein A-like" evidence="2">
    <location>
        <begin position="168"/>
        <end position="259"/>
    </location>
</feature>
<proteinExistence type="predicted"/>
<feature type="transmembrane region" description="Helical" evidence="1">
    <location>
        <begin position="123"/>
        <end position="146"/>
    </location>
</feature>
<dbReference type="Pfam" id="PF02517">
    <property type="entry name" value="Rce1-like"/>
    <property type="match status" value="1"/>
</dbReference>
<dbReference type="InterPro" id="IPR052710">
    <property type="entry name" value="CAAX_protease"/>
</dbReference>